<reference evidence="1 2" key="1">
    <citation type="submission" date="2016-10" db="EMBL/GenBank/DDBJ databases">
        <authorList>
            <person name="de Groot N.N."/>
        </authorList>
    </citation>
    <scope>NUCLEOTIDE SEQUENCE [LARGE SCALE GENOMIC DNA]</scope>
    <source>
        <strain evidence="1 2">R5</strain>
    </source>
</reference>
<accession>A0A1G7FTP8</accession>
<dbReference type="InterPro" id="IPR016537">
    <property type="entry name" value="UCP008159_ABC"/>
</dbReference>
<evidence type="ECO:0000313" key="2">
    <source>
        <dbReference type="Proteomes" id="UP000199245"/>
    </source>
</evidence>
<organism evidence="1 2">
    <name type="scientific">Bradyrhizobium brasilense</name>
    <dbReference type="NCBI Taxonomy" id="1419277"/>
    <lineage>
        <taxon>Bacteria</taxon>
        <taxon>Pseudomonadati</taxon>
        <taxon>Pseudomonadota</taxon>
        <taxon>Alphaproteobacteria</taxon>
        <taxon>Hyphomicrobiales</taxon>
        <taxon>Nitrobacteraceae</taxon>
        <taxon>Bradyrhizobium</taxon>
    </lineage>
</organism>
<dbReference type="Proteomes" id="UP000199245">
    <property type="component" value="Unassembled WGS sequence"/>
</dbReference>
<dbReference type="Pfam" id="PF06226">
    <property type="entry name" value="DUF1007"/>
    <property type="match status" value="1"/>
</dbReference>
<protein>
    <submittedName>
        <fullName evidence="1">ABC-type uncharacterized transport system, substrate-binding protein</fullName>
    </submittedName>
</protein>
<name>A0A1G7FTP8_9BRAD</name>
<dbReference type="EMBL" id="FMZW01000035">
    <property type="protein sequence ID" value="SDE79199.1"/>
    <property type="molecule type" value="Genomic_DNA"/>
</dbReference>
<sequence>MRPSLNRLIGWLVLAVSVVLGTAAAEAHPHVWIVARSELIYAPDGTITGVRHAWTFDDMFSTYALQGIETKVKGAYSREELAPLAQTNVESLKEYAYFTFAKGDGKKQKFTEPVDYFLEYKDSTLTLHFTLPVKTPFKARQLSLEVFDPTYFIDFQYAEKEPVKLVGAAANCKMQFERPNSDGTAAAQKLGEQNFLDGGNGNFGMMFANKVSVECP</sequence>
<dbReference type="InterPro" id="IPR010412">
    <property type="entry name" value="DUF1007"/>
</dbReference>
<dbReference type="AlphaFoldDB" id="A0A1G7FTP8"/>
<dbReference type="PIRSF" id="PIRSF008159">
    <property type="entry name" value="UCP008159_ABC"/>
    <property type="match status" value="1"/>
</dbReference>
<evidence type="ECO:0000313" key="1">
    <source>
        <dbReference type="EMBL" id="SDE79199.1"/>
    </source>
</evidence>
<proteinExistence type="predicted"/>
<gene>
    <name evidence="1" type="ORF">SAMN05216337_103527</name>
</gene>